<dbReference type="OrthoDB" id="10590708at2759"/>
<gene>
    <name evidence="1" type="ORF">RF55_13571</name>
</gene>
<dbReference type="AlphaFoldDB" id="A0A0J7K9V6"/>
<accession>A0A0J7K9V6</accession>
<name>A0A0J7K9V6_LASNI</name>
<dbReference type="Proteomes" id="UP000036403">
    <property type="component" value="Unassembled WGS sequence"/>
</dbReference>
<evidence type="ECO:0000313" key="2">
    <source>
        <dbReference type="Proteomes" id="UP000036403"/>
    </source>
</evidence>
<proteinExistence type="predicted"/>
<reference evidence="1 2" key="1">
    <citation type="submission" date="2015-04" db="EMBL/GenBank/DDBJ databases">
        <title>Lasius niger genome sequencing.</title>
        <authorList>
            <person name="Konorov E.A."/>
            <person name="Nikitin M.A."/>
            <person name="Kirill M.V."/>
            <person name="Chang P."/>
        </authorList>
    </citation>
    <scope>NUCLEOTIDE SEQUENCE [LARGE SCALE GENOMIC DNA]</scope>
    <source>
        <tissue evidence="1">Whole</tissue>
    </source>
</reference>
<protein>
    <submittedName>
        <fullName evidence="1">Uncharacterized protein</fullName>
    </submittedName>
</protein>
<organism evidence="1 2">
    <name type="scientific">Lasius niger</name>
    <name type="common">Black garden ant</name>
    <dbReference type="NCBI Taxonomy" id="67767"/>
    <lineage>
        <taxon>Eukaryota</taxon>
        <taxon>Metazoa</taxon>
        <taxon>Ecdysozoa</taxon>
        <taxon>Arthropoda</taxon>
        <taxon>Hexapoda</taxon>
        <taxon>Insecta</taxon>
        <taxon>Pterygota</taxon>
        <taxon>Neoptera</taxon>
        <taxon>Endopterygota</taxon>
        <taxon>Hymenoptera</taxon>
        <taxon>Apocrita</taxon>
        <taxon>Aculeata</taxon>
        <taxon>Formicoidea</taxon>
        <taxon>Formicidae</taxon>
        <taxon>Formicinae</taxon>
        <taxon>Lasius</taxon>
        <taxon>Lasius</taxon>
    </lineage>
</organism>
<sequence>MARIHRAPNDITLLAATSRLVKVARKWFDLSSGSVIESWAGFREASLKRFTKKLLYHVAMEKVKAQKWNFGKESFLEYAMDKLALMHNHNLPADSTVYLLLVELAAGR</sequence>
<comment type="caution">
    <text evidence="1">The sequence shown here is derived from an EMBL/GenBank/DDBJ whole genome shotgun (WGS) entry which is preliminary data.</text>
</comment>
<keyword evidence="2" id="KW-1185">Reference proteome</keyword>
<evidence type="ECO:0000313" key="1">
    <source>
        <dbReference type="EMBL" id="KMQ87213.1"/>
    </source>
</evidence>
<dbReference type="EMBL" id="LBMM01010815">
    <property type="protein sequence ID" value="KMQ87213.1"/>
    <property type="molecule type" value="Genomic_DNA"/>
</dbReference>
<dbReference type="PaxDb" id="67767-A0A0J7K9V6"/>